<sequence length="254" mass="27674">MNRNEFMEKLERLLTGIPVDEREAALQYYTDYFEDAGEEHEAEVISELGSPEKVAATIKADLKGGSSENGEFTENGYSDSRFEKKENPATRENTYKKAEGGYSYRSTSGNESYGGSSYTDYDDGSERPRTSKTLKIILVILICLVVIPFAFPVLIGIAALIIGIVCAAFGLFAGLVVGSVALMLSGIVVFVFGLAKLLIALPTALLTCGSGLIIFVLGLIATVATVRLCMVIYPAMCRIIVNICRWPFHRRVVS</sequence>
<feature type="transmembrane region" description="Helical" evidence="2">
    <location>
        <begin position="204"/>
        <end position="224"/>
    </location>
</feature>
<keyword evidence="2" id="KW-0812">Transmembrane</keyword>
<feature type="region of interest" description="Disordered" evidence="1">
    <location>
        <begin position="63"/>
        <end position="127"/>
    </location>
</feature>
<feature type="transmembrane region" description="Helical" evidence="2">
    <location>
        <begin position="136"/>
        <end position="165"/>
    </location>
</feature>
<evidence type="ECO:0000313" key="4">
    <source>
        <dbReference type="Proteomes" id="UP000095544"/>
    </source>
</evidence>
<evidence type="ECO:0000313" key="3">
    <source>
        <dbReference type="EMBL" id="CUN80795.1"/>
    </source>
</evidence>
<keyword evidence="2" id="KW-1133">Transmembrane helix</keyword>
<dbReference type="EMBL" id="CYZU01000003">
    <property type="protein sequence ID" value="CUN80795.1"/>
    <property type="molecule type" value="Genomic_DNA"/>
</dbReference>
<evidence type="ECO:0000256" key="2">
    <source>
        <dbReference type="SAM" id="Phobius"/>
    </source>
</evidence>
<accession>A0A173ZZV4</accession>
<name>A0A173ZZV4_9FIRM</name>
<reference evidence="3 4" key="1">
    <citation type="submission" date="2015-09" db="EMBL/GenBank/DDBJ databases">
        <authorList>
            <consortium name="Pathogen Informatics"/>
        </authorList>
    </citation>
    <scope>NUCLEOTIDE SEQUENCE [LARGE SCALE GENOMIC DNA]</scope>
    <source>
        <strain evidence="3 4">2789STDY5834876</strain>
    </source>
</reference>
<dbReference type="Pfam" id="PF22564">
    <property type="entry name" value="HAAS"/>
    <property type="match status" value="1"/>
</dbReference>
<dbReference type="RefSeq" id="WP_055150844.1">
    <property type="nucleotide sequence ID" value="NZ_CYZU01000003.1"/>
</dbReference>
<feature type="compositionally biased region" description="Polar residues" evidence="1">
    <location>
        <begin position="66"/>
        <end position="78"/>
    </location>
</feature>
<keyword evidence="2" id="KW-0472">Membrane</keyword>
<dbReference type="OrthoDB" id="95800at2"/>
<feature type="compositionally biased region" description="Polar residues" evidence="1">
    <location>
        <begin position="104"/>
        <end position="119"/>
    </location>
</feature>
<proteinExistence type="predicted"/>
<protein>
    <submittedName>
        <fullName evidence="3">Predicted membrane protein</fullName>
    </submittedName>
</protein>
<gene>
    <name evidence="3" type="ORF">ERS852491_00558</name>
</gene>
<organism evidence="3 4">
    <name type="scientific">Faecalicatena contorta</name>
    <dbReference type="NCBI Taxonomy" id="39482"/>
    <lineage>
        <taxon>Bacteria</taxon>
        <taxon>Bacillati</taxon>
        <taxon>Bacillota</taxon>
        <taxon>Clostridia</taxon>
        <taxon>Lachnospirales</taxon>
        <taxon>Lachnospiraceae</taxon>
        <taxon>Faecalicatena</taxon>
    </lineage>
</organism>
<dbReference type="Proteomes" id="UP000095544">
    <property type="component" value="Unassembled WGS sequence"/>
</dbReference>
<dbReference type="AlphaFoldDB" id="A0A173ZZV4"/>
<dbReference type="STRING" id="39482.ERS852491_00558"/>
<feature type="compositionally biased region" description="Basic and acidic residues" evidence="1">
    <location>
        <begin position="80"/>
        <end position="99"/>
    </location>
</feature>
<evidence type="ECO:0000256" key="1">
    <source>
        <dbReference type="SAM" id="MobiDB-lite"/>
    </source>
</evidence>